<name>A0A0N1H2I5_9EURO</name>
<dbReference type="EMBL" id="LFJN01000017">
    <property type="protein sequence ID" value="KPI38877.1"/>
    <property type="molecule type" value="Genomic_DNA"/>
</dbReference>
<feature type="transmembrane region" description="Helical" evidence="12">
    <location>
        <begin position="232"/>
        <end position="252"/>
    </location>
</feature>
<dbReference type="Proteomes" id="UP000038010">
    <property type="component" value="Unassembled WGS sequence"/>
</dbReference>
<keyword evidence="3" id="KW-0600">Photoreceptor protein</keyword>
<protein>
    <recommendedName>
        <fullName evidence="15">Protein FDD123</fullName>
    </recommendedName>
</protein>
<evidence type="ECO:0000256" key="8">
    <source>
        <dbReference type="ARBA" id="ARBA00022991"/>
    </source>
</evidence>
<dbReference type="GO" id="GO:0005216">
    <property type="term" value="F:monoatomic ion channel activity"/>
    <property type="evidence" value="ECO:0007669"/>
    <property type="project" value="InterPro"/>
</dbReference>
<evidence type="ECO:0000313" key="14">
    <source>
        <dbReference type="Proteomes" id="UP000038010"/>
    </source>
</evidence>
<evidence type="ECO:0000256" key="12">
    <source>
        <dbReference type="SAM" id="Phobius"/>
    </source>
</evidence>
<dbReference type="PROSITE" id="PS00950">
    <property type="entry name" value="BACTERIAL_OPSIN_1"/>
    <property type="match status" value="1"/>
</dbReference>
<dbReference type="SMART" id="SM01021">
    <property type="entry name" value="Bac_rhodopsin"/>
    <property type="match status" value="1"/>
</dbReference>
<dbReference type="GO" id="GO:0007602">
    <property type="term" value="P:phototransduction"/>
    <property type="evidence" value="ECO:0007669"/>
    <property type="project" value="UniProtKB-KW"/>
</dbReference>
<evidence type="ECO:0008006" key="15">
    <source>
        <dbReference type="Google" id="ProtNLM"/>
    </source>
</evidence>
<keyword evidence="8" id="KW-0157">Chromophore</keyword>
<keyword evidence="7 12" id="KW-1133">Transmembrane helix</keyword>
<comment type="subcellular location">
    <subcellularLocation>
        <location evidence="1">Membrane</location>
        <topology evidence="1">Multi-pass membrane protein</topology>
    </subcellularLocation>
</comment>
<evidence type="ECO:0000256" key="4">
    <source>
        <dbReference type="ARBA" id="ARBA00022606"/>
    </source>
</evidence>
<dbReference type="PROSITE" id="PS00327">
    <property type="entry name" value="BACTERIAL_OPSIN_RET"/>
    <property type="match status" value="1"/>
</dbReference>
<feature type="compositionally biased region" description="Low complexity" evidence="11">
    <location>
        <begin position="293"/>
        <end position="310"/>
    </location>
</feature>
<feature type="transmembrane region" description="Helical" evidence="12">
    <location>
        <begin position="65"/>
        <end position="89"/>
    </location>
</feature>
<dbReference type="SUPFAM" id="SSF81321">
    <property type="entry name" value="Family A G protein-coupled receptor-like"/>
    <property type="match status" value="1"/>
</dbReference>
<dbReference type="RefSeq" id="XP_017998840.1">
    <property type="nucleotide sequence ID" value="XM_018146080.1"/>
</dbReference>
<gene>
    <name evidence="13" type="ORF">AB675_5839</name>
</gene>
<proteinExistence type="inferred from homology"/>
<dbReference type="InterPro" id="IPR001425">
    <property type="entry name" value="Arc/bac/fun_rhodopsins"/>
</dbReference>
<evidence type="ECO:0000256" key="9">
    <source>
        <dbReference type="ARBA" id="ARBA00023136"/>
    </source>
</evidence>
<feature type="transmembrane region" description="Helical" evidence="12">
    <location>
        <begin position="198"/>
        <end position="220"/>
    </location>
</feature>
<feature type="region of interest" description="Disordered" evidence="11">
    <location>
        <begin position="273"/>
        <end position="310"/>
    </location>
</feature>
<evidence type="ECO:0000256" key="3">
    <source>
        <dbReference type="ARBA" id="ARBA00022543"/>
    </source>
</evidence>
<feature type="compositionally biased region" description="Basic and acidic residues" evidence="11">
    <location>
        <begin position="273"/>
        <end position="289"/>
    </location>
</feature>
<dbReference type="GO" id="GO:0005886">
    <property type="term" value="C:plasma membrane"/>
    <property type="evidence" value="ECO:0007669"/>
    <property type="project" value="TreeGrafter"/>
</dbReference>
<evidence type="ECO:0000313" key="13">
    <source>
        <dbReference type="EMBL" id="KPI38877.1"/>
    </source>
</evidence>
<keyword evidence="9 12" id="KW-0472">Membrane</keyword>
<dbReference type="Pfam" id="PF01036">
    <property type="entry name" value="Bac_rhodopsin"/>
    <property type="match status" value="1"/>
</dbReference>
<organism evidence="13 14">
    <name type="scientific">Cyphellophora attinorum</name>
    <dbReference type="NCBI Taxonomy" id="1664694"/>
    <lineage>
        <taxon>Eukaryota</taxon>
        <taxon>Fungi</taxon>
        <taxon>Dikarya</taxon>
        <taxon>Ascomycota</taxon>
        <taxon>Pezizomycotina</taxon>
        <taxon>Eurotiomycetes</taxon>
        <taxon>Chaetothyriomycetidae</taxon>
        <taxon>Chaetothyriales</taxon>
        <taxon>Cyphellophoraceae</taxon>
        <taxon>Cyphellophora</taxon>
    </lineage>
</organism>
<dbReference type="FunFam" id="1.20.1070.10:FF:000160">
    <property type="entry name" value="Related to Opsin-1"/>
    <property type="match status" value="1"/>
</dbReference>
<accession>A0A0N1H2I5</accession>
<dbReference type="InterPro" id="IPR018229">
    <property type="entry name" value="Rhodopsin_retinal_BS"/>
</dbReference>
<dbReference type="GeneID" id="28737960"/>
<evidence type="ECO:0000256" key="5">
    <source>
        <dbReference type="ARBA" id="ARBA00022692"/>
    </source>
</evidence>
<reference evidence="13 14" key="1">
    <citation type="submission" date="2015-06" db="EMBL/GenBank/DDBJ databases">
        <title>Draft genome of the ant-associated black yeast Phialophora attae CBS 131958.</title>
        <authorList>
            <person name="Moreno L.F."/>
            <person name="Stielow B.J."/>
            <person name="de Hoog S."/>
            <person name="Vicente V.A."/>
            <person name="Weiss V.A."/>
            <person name="de Vries M."/>
            <person name="Cruz L.M."/>
            <person name="Souza E.M."/>
        </authorList>
    </citation>
    <scope>NUCLEOTIDE SEQUENCE [LARGE SCALE GENOMIC DNA]</scope>
    <source>
        <strain evidence="13 14">CBS 131958</strain>
    </source>
</reference>
<dbReference type="Gene3D" id="1.20.1070.10">
    <property type="entry name" value="Rhodopsin 7-helix transmembrane proteins"/>
    <property type="match status" value="1"/>
</dbReference>
<comment type="caution">
    <text evidence="13">The sequence shown here is derived from an EMBL/GenBank/DDBJ whole genome shotgun (WGS) entry which is preliminary data.</text>
</comment>
<keyword evidence="6" id="KW-0681">Retinal protein</keyword>
<keyword evidence="5 12" id="KW-0812">Transmembrane</keyword>
<keyword evidence="4" id="KW-0716">Sensory transduction</keyword>
<comment type="similarity">
    <text evidence="2">Belongs to the archaeal/bacterial/fungal opsin family.</text>
</comment>
<dbReference type="GO" id="GO:0009881">
    <property type="term" value="F:photoreceptor activity"/>
    <property type="evidence" value="ECO:0007669"/>
    <property type="project" value="UniProtKB-KW"/>
</dbReference>
<dbReference type="OrthoDB" id="536545at2759"/>
<sequence>MSALQKRNDAVDINGFTNTVTTDNHITSAGSSWYFAVCAIMGVAALAFMGLSFKKHRSQRIFHYITAAICMVACIAYFAMGSNLGWTAIQVEFPRSDPKVSGLMRQIFYVRYIDWFVTTPLLLADLLLTCGLPGPTILYVILVNEIMVVTGLVGALVKSTYKWGFFTFGTVAFLFVAYSVVIEGRTYAKALGADIHKTYILCGVWTIALWFLYPIAWGLSEGGNVISSDGEAVFYGVLDILAKPGFGALLIWGHRNIDLARLGLHFKDPEDHANSIGNEKHRNGADSRSHGVTSGTDATTTTNTTTTTHV</sequence>
<keyword evidence="10" id="KW-0675">Receptor</keyword>
<keyword evidence="14" id="KW-1185">Reference proteome</keyword>
<dbReference type="InterPro" id="IPR043476">
    <property type="entry name" value="Yro2-like_7TM"/>
</dbReference>
<evidence type="ECO:0000256" key="10">
    <source>
        <dbReference type="ARBA" id="ARBA00023170"/>
    </source>
</evidence>
<evidence type="ECO:0000256" key="7">
    <source>
        <dbReference type="ARBA" id="ARBA00022989"/>
    </source>
</evidence>
<dbReference type="CDD" id="cd15239">
    <property type="entry name" value="7tm_YRO2_fungal-like"/>
    <property type="match status" value="1"/>
</dbReference>
<dbReference type="PRINTS" id="PR00251">
    <property type="entry name" value="BACTRLOPSIN"/>
</dbReference>
<evidence type="ECO:0000256" key="1">
    <source>
        <dbReference type="ARBA" id="ARBA00004141"/>
    </source>
</evidence>
<dbReference type="VEuPathDB" id="FungiDB:AB675_5839"/>
<dbReference type="AlphaFoldDB" id="A0A0N1H2I5"/>
<evidence type="ECO:0000256" key="2">
    <source>
        <dbReference type="ARBA" id="ARBA00008130"/>
    </source>
</evidence>
<dbReference type="PANTHER" id="PTHR28286:SF1">
    <property type="entry name" value="30 KDA HEAT SHOCK PROTEIN-RELATED"/>
    <property type="match status" value="1"/>
</dbReference>
<feature type="transmembrane region" description="Helical" evidence="12">
    <location>
        <begin position="33"/>
        <end position="53"/>
    </location>
</feature>
<dbReference type="GO" id="GO:0005783">
    <property type="term" value="C:endoplasmic reticulum"/>
    <property type="evidence" value="ECO:0007669"/>
    <property type="project" value="TreeGrafter"/>
</dbReference>
<evidence type="ECO:0000256" key="6">
    <source>
        <dbReference type="ARBA" id="ARBA00022925"/>
    </source>
</evidence>
<evidence type="ECO:0000256" key="11">
    <source>
        <dbReference type="SAM" id="MobiDB-lite"/>
    </source>
</evidence>
<feature type="transmembrane region" description="Helical" evidence="12">
    <location>
        <begin position="163"/>
        <end position="182"/>
    </location>
</feature>
<dbReference type="PANTHER" id="PTHR28286">
    <property type="match status" value="1"/>
</dbReference>